<name>A0A922CWS3_MANSE</name>
<dbReference type="PANTHER" id="PTHR45749">
    <property type="match status" value="1"/>
</dbReference>
<reference evidence="2" key="2">
    <citation type="submission" date="2020-12" db="EMBL/GenBank/DDBJ databases">
        <authorList>
            <person name="Kanost M."/>
        </authorList>
    </citation>
    <scope>NUCLEOTIDE SEQUENCE</scope>
</reference>
<dbReference type="Pfam" id="PF05699">
    <property type="entry name" value="Dimer_Tnp_hAT"/>
    <property type="match status" value="1"/>
</dbReference>
<accession>A0A922CWS3</accession>
<proteinExistence type="predicted"/>
<reference evidence="2" key="1">
    <citation type="journal article" date="2016" name="Insect Biochem. Mol. Biol.">
        <title>Multifaceted biological insights from a draft genome sequence of the tobacco hornworm moth, Manduca sexta.</title>
        <authorList>
            <person name="Kanost M.R."/>
            <person name="Arrese E.L."/>
            <person name="Cao X."/>
            <person name="Chen Y.R."/>
            <person name="Chellapilla S."/>
            <person name="Goldsmith M.R."/>
            <person name="Grosse-Wilde E."/>
            <person name="Heckel D.G."/>
            <person name="Herndon N."/>
            <person name="Jiang H."/>
            <person name="Papanicolaou A."/>
            <person name="Qu J."/>
            <person name="Soulages J.L."/>
            <person name="Vogel H."/>
            <person name="Walters J."/>
            <person name="Waterhouse R.M."/>
            <person name="Ahn S.J."/>
            <person name="Almeida F.C."/>
            <person name="An C."/>
            <person name="Aqrawi P."/>
            <person name="Bretschneider A."/>
            <person name="Bryant W.B."/>
            <person name="Bucks S."/>
            <person name="Chao H."/>
            <person name="Chevignon G."/>
            <person name="Christen J.M."/>
            <person name="Clarke D.F."/>
            <person name="Dittmer N.T."/>
            <person name="Ferguson L.C.F."/>
            <person name="Garavelou S."/>
            <person name="Gordon K.H.J."/>
            <person name="Gunaratna R.T."/>
            <person name="Han Y."/>
            <person name="Hauser F."/>
            <person name="He Y."/>
            <person name="Heidel-Fischer H."/>
            <person name="Hirsh A."/>
            <person name="Hu Y."/>
            <person name="Jiang H."/>
            <person name="Kalra D."/>
            <person name="Klinner C."/>
            <person name="Konig C."/>
            <person name="Kovar C."/>
            <person name="Kroll A.R."/>
            <person name="Kuwar S.S."/>
            <person name="Lee S.L."/>
            <person name="Lehman R."/>
            <person name="Li K."/>
            <person name="Li Z."/>
            <person name="Liang H."/>
            <person name="Lovelace S."/>
            <person name="Lu Z."/>
            <person name="Mansfield J.H."/>
            <person name="McCulloch K.J."/>
            <person name="Mathew T."/>
            <person name="Morton B."/>
            <person name="Muzny D.M."/>
            <person name="Neunemann D."/>
            <person name="Ongeri F."/>
            <person name="Pauchet Y."/>
            <person name="Pu L.L."/>
            <person name="Pyrousis I."/>
            <person name="Rao X.J."/>
            <person name="Redding A."/>
            <person name="Roesel C."/>
            <person name="Sanchez-Gracia A."/>
            <person name="Schaack S."/>
            <person name="Shukla A."/>
            <person name="Tetreau G."/>
            <person name="Wang Y."/>
            <person name="Xiong G.H."/>
            <person name="Traut W."/>
            <person name="Walsh T.K."/>
            <person name="Worley K.C."/>
            <person name="Wu D."/>
            <person name="Wu W."/>
            <person name="Wu Y.Q."/>
            <person name="Zhang X."/>
            <person name="Zou Z."/>
            <person name="Zucker H."/>
            <person name="Briscoe A.D."/>
            <person name="Burmester T."/>
            <person name="Clem R.J."/>
            <person name="Feyereisen R."/>
            <person name="Grimmelikhuijzen C.J.P."/>
            <person name="Hamodrakas S.J."/>
            <person name="Hansson B.S."/>
            <person name="Huguet E."/>
            <person name="Jermiin L.S."/>
            <person name="Lan Q."/>
            <person name="Lehman H.K."/>
            <person name="Lorenzen M."/>
            <person name="Merzendorfer H."/>
            <person name="Michalopoulos I."/>
            <person name="Morton D.B."/>
            <person name="Muthukrishnan S."/>
            <person name="Oakeshott J.G."/>
            <person name="Palmer W."/>
            <person name="Park Y."/>
            <person name="Passarelli A.L."/>
            <person name="Rozas J."/>
            <person name="Schwartz L.M."/>
            <person name="Smith W."/>
            <person name="Southgate A."/>
            <person name="Vilcinskas A."/>
            <person name="Vogt R."/>
            <person name="Wang P."/>
            <person name="Werren J."/>
            <person name="Yu X.Q."/>
            <person name="Zhou J.J."/>
            <person name="Brown S.J."/>
            <person name="Scherer S.E."/>
            <person name="Richards S."/>
            <person name="Blissard G.W."/>
        </authorList>
    </citation>
    <scope>NUCLEOTIDE SEQUENCE</scope>
</reference>
<feature type="domain" description="HAT C-terminal dimerisation" evidence="1">
    <location>
        <begin position="138"/>
        <end position="200"/>
    </location>
</feature>
<evidence type="ECO:0000313" key="3">
    <source>
        <dbReference type="Proteomes" id="UP000791440"/>
    </source>
</evidence>
<comment type="caution">
    <text evidence="2">The sequence shown here is derived from an EMBL/GenBank/DDBJ whole genome shotgun (WGS) entry which is preliminary data.</text>
</comment>
<dbReference type="EMBL" id="JH668844">
    <property type="protein sequence ID" value="KAG6462425.1"/>
    <property type="molecule type" value="Genomic_DNA"/>
</dbReference>
<protein>
    <recommendedName>
        <fullName evidence="1">HAT C-terminal dimerisation domain-containing protein</fullName>
    </recommendedName>
</protein>
<evidence type="ECO:0000259" key="1">
    <source>
        <dbReference type="Pfam" id="PF05699"/>
    </source>
</evidence>
<dbReference type="AlphaFoldDB" id="A0A922CWS3"/>
<dbReference type="PANTHER" id="PTHR45749:SF37">
    <property type="entry name" value="OS05G0311600 PROTEIN"/>
    <property type="match status" value="1"/>
</dbReference>
<sequence length="223" mass="25420">MSPKIYQKSGGVTTVFKNSMRKITKRFFDEFSQDERISDPESYFKVNVYYCCLDILITQTKEKFQSLCDLSSMFEILQPEKLLSSSNEEILIASGKLSVKYSKDISVNLCDQLKALKTCLKSEIQKIYSMKELIELLLVKFNSLASSFPEVITACFLFLTLPVTTATAERSFSKLKLIKNYLRTSMGQERLSDLSLLSIEVETLEKLKSSSAINDLINQFAEK</sequence>
<evidence type="ECO:0000313" key="2">
    <source>
        <dbReference type="EMBL" id="KAG6462425.1"/>
    </source>
</evidence>
<gene>
    <name evidence="2" type="ORF">O3G_MSEX013252</name>
</gene>
<keyword evidence="3" id="KW-1185">Reference proteome</keyword>
<dbReference type="InterPro" id="IPR008906">
    <property type="entry name" value="HATC_C_dom"/>
</dbReference>
<dbReference type="GO" id="GO:0046983">
    <property type="term" value="F:protein dimerization activity"/>
    <property type="evidence" value="ECO:0007669"/>
    <property type="project" value="InterPro"/>
</dbReference>
<dbReference type="Proteomes" id="UP000791440">
    <property type="component" value="Unassembled WGS sequence"/>
</dbReference>
<organism evidence="2 3">
    <name type="scientific">Manduca sexta</name>
    <name type="common">Tobacco hawkmoth</name>
    <name type="synonym">Tobacco hornworm</name>
    <dbReference type="NCBI Taxonomy" id="7130"/>
    <lineage>
        <taxon>Eukaryota</taxon>
        <taxon>Metazoa</taxon>
        <taxon>Ecdysozoa</taxon>
        <taxon>Arthropoda</taxon>
        <taxon>Hexapoda</taxon>
        <taxon>Insecta</taxon>
        <taxon>Pterygota</taxon>
        <taxon>Neoptera</taxon>
        <taxon>Endopterygota</taxon>
        <taxon>Lepidoptera</taxon>
        <taxon>Glossata</taxon>
        <taxon>Ditrysia</taxon>
        <taxon>Bombycoidea</taxon>
        <taxon>Sphingidae</taxon>
        <taxon>Sphinginae</taxon>
        <taxon>Sphingini</taxon>
        <taxon>Manduca</taxon>
    </lineage>
</organism>